<dbReference type="PROSITE" id="PS00518">
    <property type="entry name" value="ZF_RING_1"/>
    <property type="match status" value="1"/>
</dbReference>
<dbReference type="Gene3D" id="1.20.120.1750">
    <property type="match status" value="1"/>
</dbReference>
<dbReference type="GO" id="GO:0061630">
    <property type="term" value="F:ubiquitin protein ligase activity"/>
    <property type="evidence" value="ECO:0007669"/>
    <property type="project" value="UniProtKB-EC"/>
</dbReference>
<gene>
    <name evidence="10" type="ORF">BGHDH14_bgh02811</name>
</gene>
<evidence type="ECO:0000256" key="1">
    <source>
        <dbReference type="ARBA" id="ARBA00001798"/>
    </source>
</evidence>
<dbReference type="GO" id="GO:0016567">
    <property type="term" value="P:protein ubiquitination"/>
    <property type="evidence" value="ECO:0007669"/>
    <property type="project" value="InterPro"/>
</dbReference>
<dbReference type="SUPFAM" id="SSF57850">
    <property type="entry name" value="RING/U-box"/>
    <property type="match status" value="2"/>
</dbReference>
<evidence type="ECO:0000259" key="9">
    <source>
        <dbReference type="PROSITE" id="PS51873"/>
    </source>
</evidence>
<evidence type="ECO:0000256" key="4">
    <source>
        <dbReference type="ARBA" id="ARBA00022723"/>
    </source>
</evidence>
<evidence type="ECO:0000313" key="10">
    <source>
        <dbReference type="EMBL" id="CCU81563.1"/>
    </source>
</evidence>
<dbReference type="InterPro" id="IPR017907">
    <property type="entry name" value="Znf_RING_CS"/>
</dbReference>
<evidence type="ECO:0000256" key="8">
    <source>
        <dbReference type="ARBA" id="ARBA00022833"/>
    </source>
</evidence>
<dbReference type="Pfam" id="PF01485">
    <property type="entry name" value="IBR"/>
    <property type="match status" value="2"/>
</dbReference>
<dbReference type="SMART" id="SM00647">
    <property type="entry name" value="IBR"/>
    <property type="match status" value="2"/>
</dbReference>
<evidence type="ECO:0000256" key="6">
    <source>
        <dbReference type="ARBA" id="ARBA00022771"/>
    </source>
</evidence>
<dbReference type="Gene3D" id="3.30.40.10">
    <property type="entry name" value="Zinc/RING finger domain, C3HC4 (zinc finger)"/>
    <property type="match status" value="1"/>
</dbReference>
<keyword evidence="11" id="KW-1185">Reference proteome</keyword>
<dbReference type="STRING" id="546991.N1JE90"/>
<dbReference type="InterPro" id="IPR044066">
    <property type="entry name" value="TRIAD_supradom"/>
</dbReference>
<reference evidence="10 11" key="1">
    <citation type="journal article" date="2010" name="Science">
        <title>Genome expansion and gene loss in powdery mildew fungi reveal tradeoffs in extreme parasitism.</title>
        <authorList>
            <person name="Spanu P.D."/>
            <person name="Abbott J.C."/>
            <person name="Amselem J."/>
            <person name="Burgis T.A."/>
            <person name="Soanes D.M."/>
            <person name="Stueber K."/>
            <person name="Ver Loren van Themaat E."/>
            <person name="Brown J.K.M."/>
            <person name="Butcher S.A."/>
            <person name="Gurr S.J."/>
            <person name="Lebrun M.-H."/>
            <person name="Ridout C.J."/>
            <person name="Schulze-Lefert P."/>
            <person name="Talbot N.J."/>
            <person name="Ahmadinejad N."/>
            <person name="Ametz C."/>
            <person name="Barton G.R."/>
            <person name="Benjdia M."/>
            <person name="Bidzinski P."/>
            <person name="Bindschedler L.V."/>
            <person name="Both M."/>
            <person name="Brewer M.T."/>
            <person name="Cadle-Davidson L."/>
            <person name="Cadle-Davidson M.M."/>
            <person name="Collemare J."/>
            <person name="Cramer R."/>
            <person name="Frenkel O."/>
            <person name="Godfrey D."/>
            <person name="Harriman J."/>
            <person name="Hoede C."/>
            <person name="King B.C."/>
            <person name="Klages S."/>
            <person name="Kleemann J."/>
            <person name="Knoll D."/>
            <person name="Koti P.S."/>
            <person name="Kreplak J."/>
            <person name="Lopez-Ruiz F.J."/>
            <person name="Lu X."/>
            <person name="Maekawa T."/>
            <person name="Mahanil S."/>
            <person name="Micali C."/>
            <person name="Milgroom M.G."/>
            <person name="Montana G."/>
            <person name="Noir S."/>
            <person name="O'Connell R.J."/>
            <person name="Oberhaensli S."/>
            <person name="Parlange F."/>
            <person name="Pedersen C."/>
            <person name="Quesneville H."/>
            <person name="Reinhardt R."/>
            <person name="Rott M."/>
            <person name="Sacristan S."/>
            <person name="Schmidt S.M."/>
            <person name="Schoen M."/>
            <person name="Skamnioti P."/>
            <person name="Sommer H."/>
            <person name="Stephens A."/>
            <person name="Takahara H."/>
            <person name="Thordal-Christensen H."/>
            <person name="Vigouroux M."/>
            <person name="Wessling R."/>
            <person name="Wicker T."/>
            <person name="Panstruga R."/>
        </authorList>
    </citation>
    <scope>NUCLEOTIDE SEQUENCE [LARGE SCALE GENOMIC DNA]</scope>
    <source>
        <strain evidence="10">DH14</strain>
    </source>
</reference>
<dbReference type="HOGENOM" id="CLU_022048_7_6_1"/>
<comment type="caution">
    <text evidence="10">The sequence shown here is derived from an EMBL/GenBank/DDBJ whole genome shotgun (WGS) entry which is preliminary data.</text>
</comment>
<protein>
    <recommendedName>
        <fullName evidence="2">RBR-type E3 ubiquitin transferase</fullName>
        <ecNumber evidence="2">2.3.2.31</ecNumber>
    </recommendedName>
</protein>
<keyword evidence="6" id="KW-0863">Zinc-finger</keyword>
<evidence type="ECO:0000256" key="3">
    <source>
        <dbReference type="ARBA" id="ARBA00022679"/>
    </source>
</evidence>
<evidence type="ECO:0000256" key="7">
    <source>
        <dbReference type="ARBA" id="ARBA00022786"/>
    </source>
</evidence>
<dbReference type="eggNOG" id="KOG1812">
    <property type="taxonomic scope" value="Eukaryota"/>
</dbReference>
<feature type="domain" description="RING-type" evidence="9">
    <location>
        <begin position="170"/>
        <end position="359"/>
    </location>
</feature>
<dbReference type="GO" id="GO:0008270">
    <property type="term" value="F:zinc ion binding"/>
    <property type="evidence" value="ECO:0007669"/>
    <property type="project" value="UniProtKB-KW"/>
</dbReference>
<dbReference type="InterPro" id="IPR031127">
    <property type="entry name" value="E3_UB_ligase_RBR"/>
</dbReference>
<evidence type="ECO:0000313" key="11">
    <source>
        <dbReference type="Proteomes" id="UP000015441"/>
    </source>
</evidence>
<proteinExistence type="predicted"/>
<dbReference type="EMBL" id="CAUH01005170">
    <property type="protein sequence ID" value="CCU81563.1"/>
    <property type="molecule type" value="Genomic_DNA"/>
</dbReference>
<keyword evidence="5" id="KW-0677">Repeat</keyword>
<keyword evidence="3" id="KW-0808">Transferase</keyword>
<keyword evidence="8" id="KW-0862">Zinc</keyword>
<dbReference type="InterPro" id="IPR013083">
    <property type="entry name" value="Znf_RING/FYVE/PHD"/>
</dbReference>
<keyword evidence="4" id="KW-0479">Metal-binding</keyword>
<dbReference type="PROSITE" id="PS51873">
    <property type="entry name" value="TRIAD"/>
    <property type="match status" value="1"/>
</dbReference>
<evidence type="ECO:0000256" key="2">
    <source>
        <dbReference type="ARBA" id="ARBA00012251"/>
    </source>
</evidence>
<dbReference type="CDD" id="cd22584">
    <property type="entry name" value="Rcat_RBR_unk"/>
    <property type="match status" value="1"/>
</dbReference>
<evidence type="ECO:0000256" key="5">
    <source>
        <dbReference type="ARBA" id="ARBA00022737"/>
    </source>
</evidence>
<dbReference type="OrthoDB" id="9977870at2759"/>
<keyword evidence="7" id="KW-0833">Ubl conjugation pathway</keyword>
<organism evidence="10 11">
    <name type="scientific">Blumeria graminis f. sp. hordei (strain DH14)</name>
    <name type="common">Barley powdery mildew</name>
    <name type="synonym">Oidium monilioides f. sp. hordei</name>
    <dbReference type="NCBI Taxonomy" id="546991"/>
    <lineage>
        <taxon>Eukaryota</taxon>
        <taxon>Fungi</taxon>
        <taxon>Dikarya</taxon>
        <taxon>Ascomycota</taxon>
        <taxon>Pezizomycotina</taxon>
        <taxon>Leotiomycetes</taxon>
        <taxon>Erysiphales</taxon>
        <taxon>Erysiphaceae</taxon>
        <taxon>Blumeria</taxon>
        <taxon>Blumeria hordei</taxon>
    </lineage>
</organism>
<dbReference type="InterPro" id="IPR002867">
    <property type="entry name" value="IBR_dom"/>
</dbReference>
<dbReference type="EC" id="2.3.2.31" evidence="2"/>
<dbReference type="InParanoid" id="N1JE90"/>
<accession>N1JE90</accession>
<dbReference type="AlphaFoldDB" id="N1JE90"/>
<dbReference type="Proteomes" id="UP000015441">
    <property type="component" value="Unassembled WGS sequence"/>
</dbReference>
<comment type="catalytic activity">
    <reaction evidence="1">
        <text>[E2 ubiquitin-conjugating enzyme]-S-ubiquitinyl-L-cysteine + [acceptor protein]-L-lysine = [E2 ubiquitin-conjugating enzyme]-L-cysteine + [acceptor protein]-N(6)-ubiquitinyl-L-lysine.</text>
        <dbReference type="EC" id="2.3.2.31"/>
    </reaction>
</comment>
<name>N1JE90_BLUG1</name>
<sequence length="445" mass="50254">MDPYSSMDDATAALIIQLQIQETRELLDAEDDKGKGRENDRSDVKIALQSYLQDLEANHALVTDRVLTKRIGEGLDIDGDAAAADAYVETPASDEGECQSLDGDFQPSNPFVAGALPHSPDSSGLNNYEFSFNYPRLEGSSSKTAACSSTSKSRAESSRRIIPLKSSEISRSNCTACQNLLPSSILVRCPCNHDYCEDCLSDLFRASLTDESLFPPRCCKQPILLNSRVSEILSSELVDRFEEKKIEIETPDRTYCSNQLCSAFIRMEFIAQEKAECRKCGTITCIICKGPSHNGDCPSDKSLNLLLELAEERGWQRCYNCGRVVELEIGCNHMTCPCGSEFCYVCAERWKTCGCEQWDEERLLARTNAIVARQPVAFEDDLFVLDHAADVMQNLRLRHDCDHEQWRWVRGHHRCELCYHTLPSYIFECRECAIQICNRCRRNRI</sequence>
<dbReference type="PANTHER" id="PTHR11685">
    <property type="entry name" value="RBR FAMILY RING FINGER AND IBR DOMAIN-CONTAINING"/>
    <property type="match status" value="1"/>
</dbReference>
<dbReference type="CDD" id="cd20335">
    <property type="entry name" value="BRcat_RBR"/>
    <property type="match status" value="1"/>
</dbReference>